<protein>
    <submittedName>
        <fullName evidence="1">Uncharacterized protein</fullName>
    </submittedName>
</protein>
<dbReference type="Proteomes" id="UP000550401">
    <property type="component" value="Unassembled WGS sequence"/>
</dbReference>
<gene>
    <name evidence="1" type="ORF">FHW12_001025</name>
</gene>
<evidence type="ECO:0000313" key="1">
    <source>
        <dbReference type="EMBL" id="MBA8886834.1"/>
    </source>
</evidence>
<dbReference type="AlphaFoldDB" id="A0A839F3F9"/>
<proteinExistence type="predicted"/>
<accession>A0A839F3F9</accession>
<organism evidence="1 2">
    <name type="scientific">Dokdonella fugitiva</name>
    <dbReference type="NCBI Taxonomy" id="328517"/>
    <lineage>
        <taxon>Bacteria</taxon>
        <taxon>Pseudomonadati</taxon>
        <taxon>Pseudomonadota</taxon>
        <taxon>Gammaproteobacteria</taxon>
        <taxon>Lysobacterales</taxon>
        <taxon>Rhodanobacteraceae</taxon>
        <taxon>Dokdonella</taxon>
    </lineage>
</organism>
<reference evidence="1 2" key="1">
    <citation type="submission" date="2020-07" db="EMBL/GenBank/DDBJ databases">
        <title>Genomic Encyclopedia of Type Strains, Phase IV (KMG-V): Genome sequencing to study the core and pangenomes of soil and plant-associated prokaryotes.</title>
        <authorList>
            <person name="Whitman W."/>
        </authorList>
    </citation>
    <scope>NUCLEOTIDE SEQUENCE [LARGE SCALE GENOMIC DNA]</scope>
    <source>
        <strain evidence="1 2">RH2WT43</strain>
    </source>
</reference>
<keyword evidence="2" id="KW-1185">Reference proteome</keyword>
<name>A0A839F3F9_9GAMM</name>
<comment type="caution">
    <text evidence="1">The sequence shown here is derived from an EMBL/GenBank/DDBJ whole genome shotgun (WGS) entry which is preliminary data.</text>
</comment>
<dbReference type="RefSeq" id="WP_182529877.1">
    <property type="nucleotide sequence ID" value="NZ_JACGXL010000001.1"/>
</dbReference>
<dbReference type="EMBL" id="JACGXL010000001">
    <property type="protein sequence ID" value="MBA8886834.1"/>
    <property type="molecule type" value="Genomic_DNA"/>
</dbReference>
<evidence type="ECO:0000313" key="2">
    <source>
        <dbReference type="Proteomes" id="UP000550401"/>
    </source>
</evidence>
<sequence>MHDMIDSLFSPAKLGMISAEPRRLAKDARKAIRNFGVPTTVFIDRQGNVIAQPTAYAADHSVDEIVGIYGEYIDVEDIADDLRACVAPRLASIGILVHWQDACLHAS</sequence>